<name>A0A383CXP7_9ZZZZ</name>
<evidence type="ECO:0000313" key="1">
    <source>
        <dbReference type="EMBL" id="SVE36695.1"/>
    </source>
</evidence>
<reference evidence="1" key="1">
    <citation type="submission" date="2018-05" db="EMBL/GenBank/DDBJ databases">
        <authorList>
            <person name="Lanie J.A."/>
            <person name="Ng W.-L."/>
            <person name="Kazmierczak K.M."/>
            <person name="Andrzejewski T.M."/>
            <person name="Davidsen T.M."/>
            <person name="Wayne K.J."/>
            <person name="Tettelin H."/>
            <person name="Glass J.I."/>
            <person name="Rusch D."/>
            <person name="Podicherti R."/>
            <person name="Tsui H.-C.T."/>
            <person name="Winkler M.E."/>
        </authorList>
    </citation>
    <scope>NUCLEOTIDE SEQUENCE</scope>
</reference>
<dbReference type="EMBL" id="UINC01212386">
    <property type="protein sequence ID" value="SVE36695.1"/>
    <property type="molecule type" value="Genomic_DNA"/>
</dbReference>
<organism evidence="1">
    <name type="scientific">marine metagenome</name>
    <dbReference type="NCBI Taxonomy" id="408172"/>
    <lineage>
        <taxon>unclassified sequences</taxon>
        <taxon>metagenomes</taxon>
        <taxon>ecological metagenomes</taxon>
    </lineage>
</organism>
<sequence length="61" mass="7076">MKITKWDTSKGVKEMMLILKDGTTKKLELFKMVAADDTKISPLEDYDSHSFFTIIGYCKKR</sequence>
<dbReference type="AlphaFoldDB" id="A0A383CXP7"/>
<gene>
    <name evidence="1" type="ORF">METZ01_LOCUS489549</name>
</gene>
<protein>
    <submittedName>
        <fullName evidence="1">Uncharacterized protein</fullName>
    </submittedName>
</protein>
<accession>A0A383CXP7</accession>
<proteinExistence type="predicted"/>